<keyword evidence="2" id="KW-1185">Reference proteome</keyword>
<evidence type="ECO:0000313" key="1">
    <source>
        <dbReference type="EMBL" id="TFK97125.1"/>
    </source>
</evidence>
<proteinExistence type="predicted"/>
<dbReference type="InterPro" id="IPR006461">
    <property type="entry name" value="PLAC_motif_containing"/>
</dbReference>
<dbReference type="Proteomes" id="UP000305067">
    <property type="component" value="Unassembled WGS sequence"/>
</dbReference>
<sequence length="174" mass="19544">MTMSQSQFPTVNTHVDEKLTSLNSNQQQPTMTAAMEVKKGGNRNAKNKPLDVYGSRDWSNNLFSCADFKMCLLGCWCPCVAFAKLKRRREYLEENGAADPEHGGPFVSEDCRSYWLLNLCGGGGWAMQIDNRAASRQRYNIRGTHVRDHMSSYCCNSLSMAQESAELALEEESL</sequence>
<organism evidence="1 2">
    <name type="scientific">Pterulicium gracile</name>
    <dbReference type="NCBI Taxonomy" id="1884261"/>
    <lineage>
        <taxon>Eukaryota</taxon>
        <taxon>Fungi</taxon>
        <taxon>Dikarya</taxon>
        <taxon>Basidiomycota</taxon>
        <taxon>Agaricomycotina</taxon>
        <taxon>Agaricomycetes</taxon>
        <taxon>Agaricomycetidae</taxon>
        <taxon>Agaricales</taxon>
        <taxon>Pleurotineae</taxon>
        <taxon>Pterulaceae</taxon>
        <taxon>Pterulicium</taxon>
    </lineage>
</organism>
<dbReference type="EMBL" id="ML178850">
    <property type="protein sequence ID" value="TFK97125.1"/>
    <property type="molecule type" value="Genomic_DNA"/>
</dbReference>
<name>A0A5C3Q4X1_9AGAR</name>
<dbReference type="OrthoDB" id="1045822at2759"/>
<protein>
    <submittedName>
        <fullName evidence="1">PLAC8 family-domain-containing protein</fullName>
    </submittedName>
</protein>
<gene>
    <name evidence="1" type="ORF">BDV98DRAFT_607770</name>
</gene>
<dbReference type="NCBIfam" id="TIGR01571">
    <property type="entry name" value="A_thal_Cys_rich"/>
    <property type="match status" value="1"/>
</dbReference>
<accession>A0A5C3Q4X1</accession>
<evidence type="ECO:0000313" key="2">
    <source>
        <dbReference type="Proteomes" id="UP000305067"/>
    </source>
</evidence>
<dbReference type="Pfam" id="PF04749">
    <property type="entry name" value="PLAC8"/>
    <property type="match status" value="1"/>
</dbReference>
<dbReference type="AlphaFoldDB" id="A0A5C3Q4X1"/>
<reference evidence="1 2" key="1">
    <citation type="journal article" date="2019" name="Nat. Ecol. Evol.">
        <title>Megaphylogeny resolves global patterns of mushroom evolution.</title>
        <authorList>
            <person name="Varga T."/>
            <person name="Krizsan K."/>
            <person name="Foldi C."/>
            <person name="Dima B."/>
            <person name="Sanchez-Garcia M."/>
            <person name="Sanchez-Ramirez S."/>
            <person name="Szollosi G.J."/>
            <person name="Szarkandi J.G."/>
            <person name="Papp V."/>
            <person name="Albert L."/>
            <person name="Andreopoulos W."/>
            <person name="Angelini C."/>
            <person name="Antonin V."/>
            <person name="Barry K.W."/>
            <person name="Bougher N.L."/>
            <person name="Buchanan P."/>
            <person name="Buyck B."/>
            <person name="Bense V."/>
            <person name="Catcheside P."/>
            <person name="Chovatia M."/>
            <person name="Cooper J."/>
            <person name="Damon W."/>
            <person name="Desjardin D."/>
            <person name="Finy P."/>
            <person name="Geml J."/>
            <person name="Haridas S."/>
            <person name="Hughes K."/>
            <person name="Justo A."/>
            <person name="Karasinski D."/>
            <person name="Kautmanova I."/>
            <person name="Kiss B."/>
            <person name="Kocsube S."/>
            <person name="Kotiranta H."/>
            <person name="LaButti K.M."/>
            <person name="Lechner B.E."/>
            <person name="Liimatainen K."/>
            <person name="Lipzen A."/>
            <person name="Lukacs Z."/>
            <person name="Mihaltcheva S."/>
            <person name="Morgado L.N."/>
            <person name="Niskanen T."/>
            <person name="Noordeloos M.E."/>
            <person name="Ohm R.A."/>
            <person name="Ortiz-Santana B."/>
            <person name="Ovrebo C."/>
            <person name="Racz N."/>
            <person name="Riley R."/>
            <person name="Savchenko A."/>
            <person name="Shiryaev A."/>
            <person name="Soop K."/>
            <person name="Spirin V."/>
            <person name="Szebenyi C."/>
            <person name="Tomsovsky M."/>
            <person name="Tulloss R.E."/>
            <person name="Uehling J."/>
            <person name="Grigoriev I.V."/>
            <person name="Vagvolgyi C."/>
            <person name="Papp T."/>
            <person name="Martin F.M."/>
            <person name="Miettinen O."/>
            <person name="Hibbett D.S."/>
            <person name="Nagy L.G."/>
        </authorList>
    </citation>
    <scope>NUCLEOTIDE SEQUENCE [LARGE SCALE GENOMIC DNA]</scope>
    <source>
        <strain evidence="1 2">CBS 309.79</strain>
    </source>
</reference>
<dbReference type="PANTHER" id="PTHR15907">
    <property type="entry name" value="DUF614 FAMILY PROTEIN-RELATED"/>
    <property type="match status" value="1"/>
</dbReference>
<dbReference type="STRING" id="1884261.A0A5C3Q4X1"/>